<reference evidence="2 3" key="1">
    <citation type="submission" date="2019-05" db="EMBL/GenBank/DDBJ databases">
        <title>Another draft genome of Portunus trituberculatus and its Hox gene families provides insights of decapod evolution.</title>
        <authorList>
            <person name="Jeong J.-H."/>
            <person name="Song I."/>
            <person name="Kim S."/>
            <person name="Choi T."/>
            <person name="Kim D."/>
            <person name="Ryu S."/>
            <person name="Kim W."/>
        </authorList>
    </citation>
    <scope>NUCLEOTIDE SEQUENCE [LARGE SCALE GENOMIC DNA]</scope>
    <source>
        <tissue evidence="2">Muscle</tissue>
    </source>
</reference>
<sequence length="107" mass="12042">MECNNIKIHGTETMTYNMATDTCEGTENLGEFGMSNKAANYAIVFMVLSRTVAAGVFTHASLGILLQEAVHTGEFIHKMDQLFDTFNSSSKFHYKEAYKALIRYIPY</sequence>
<feature type="domain" description="Transposable element P transposase-like GTP-binding insertion" evidence="1">
    <location>
        <begin position="34"/>
        <end position="94"/>
    </location>
</feature>
<evidence type="ECO:0000313" key="3">
    <source>
        <dbReference type="Proteomes" id="UP000324222"/>
    </source>
</evidence>
<dbReference type="Pfam" id="PF21788">
    <property type="entry name" value="TNP-like_GBD"/>
    <property type="match status" value="1"/>
</dbReference>
<evidence type="ECO:0000259" key="1">
    <source>
        <dbReference type="Pfam" id="PF21788"/>
    </source>
</evidence>
<organism evidence="2 3">
    <name type="scientific">Portunus trituberculatus</name>
    <name type="common">Swimming crab</name>
    <name type="synonym">Neptunus trituberculatus</name>
    <dbReference type="NCBI Taxonomy" id="210409"/>
    <lineage>
        <taxon>Eukaryota</taxon>
        <taxon>Metazoa</taxon>
        <taxon>Ecdysozoa</taxon>
        <taxon>Arthropoda</taxon>
        <taxon>Crustacea</taxon>
        <taxon>Multicrustacea</taxon>
        <taxon>Malacostraca</taxon>
        <taxon>Eumalacostraca</taxon>
        <taxon>Eucarida</taxon>
        <taxon>Decapoda</taxon>
        <taxon>Pleocyemata</taxon>
        <taxon>Brachyura</taxon>
        <taxon>Eubrachyura</taxon>
        <taxon>Portunoidea</taxon>
        <taxon>Portunidae</taxon>
        <taxon>Portuninae</taxon>
        <taxon>Portunus</taxon>
    </lineage>
</organism>
<dbReference type="EMBL" id="VSRR010045979">
    <property type="protein sequence ID" value="MPC77483.1"/>
    <property type="molecule type" value="Genomic_DNA"/>
</dbReference>
<protein>
    <recommendedName>
        <fullName evidence="1">Transposable element P transposase-like GTP-binding insertion domain-containing protein</fullName>
    </recommendedName>
</protein>
<keyword evidence="3" id="KW-1185">Reference proteome</keyword>
<dbReference type="Proteomes" id="UP000324222">
    <property type="component" value="Unassembled WGS sequence"/>
</dbReference>
<comment type="caution">
    <text evidence="2">The sequence shown here is derived from an EMBL/GenBank/DDBJ whole genome shotgun (WGS) entry which is preliminary data.</text>
</comment>
<dbReference type="InterPro" id="IPR048366">
    <property type="entry name" value="TNP-like_GBD"/>
</dbReference>
<proteinExistence type="predicted"/>
<name>A0A5B7I573_PORTR</name>
<accession>A0A5B7I573</accession>
<gene>
    <name evidence="2" type="ORF">E2C01_071937</name>
</gene>
<dbReference type="AlphaFoldDB" id="A0A5B7I573"/>
<evidence type="ECO:0000313" key="2">
    <source>
        <dbReference type="EMBL" id="MPC77483.1"/>
    </source>
</evidence>